<evidence type="ECO:0000313" key="1">
    <source>
        <dbReference type="EMBL" id="SCB58078.1"/>
    </source>
</evidence>
<accession>A0A1C3Y0S2</accession>
<organism evidence="1 2">
    <name type="scientific">Rhizobium aethiopicum</name>
    <dbReference type="NCBI Taxonomy" id="1138170"/>
    <lineage>
        <taxon>Bacteria</taxon>
        <taxon>Pseudomonadati</taxon>
        <taxon>Pseudomonadota</taxon>
        <taxon>Alphaproteobacteria</taxon>
        <taxon>Hyphomicrobiales</taxon>
        <taxon>Rhizobiaceae</taxon>
        <taxon>Rhizobium/Agrobacterium group</taxon>
        <taxon>Rhizobium</taxon>
    </lineage>
</organism>
<protein>
    <recommendedName>
        <fullName evidence="3">Metallo-beta-lactamase superfamily protein</fullName>
    </recommendedName>
</protein>
<dbReference type="InterPro" id="IPR036866">
    <property type="entry name" value="RibonucZ/Hydroxyglut_hydro"/>
</dbReference>
<dbReference type="STRING" id="1138170.GA0061105_1042"/>
<dbReference type="SUPFAM" id="SSF56281">
    <property type="entry name" value="Metallo-hydrolase/oxidoreductase"/>
    <property type="match status" value="1"/>
</dbReference>
<dbReference type="InterPro" id="IPR052159">
    <property type="entry name" value="Competence_DNA_uptake"/>
</dbReference>
<name>A0A1C3Y0S2_9HYPH</name>
<dbReference type="AlphaFoldDB" id="A0A1C3Y0S2"/>
<dbReference type="EMBL" id="FMAJ01000004">
    <property type="protein sequence ID" value="SCB58078.1"/>
    <property type="molecule type" value="Genomic_DNA"/>
</dbReference>
<dbReference type="PANTHER" id="PTHR30619">
    <property type="entry name" value="DNA INTERNALIZATION/COMPETENCE PROTEIN COMEC/REC2"/>
    <property type="match status" value="1"/>
</dbReference>
<sequence>MSIFRLAMHPASEGDALILSWGPEDRPHRALIDLGRTGDYRALKPLLSIVEKFDLFCLTHIDADHIEGALPLFKEAKLPFTAERLWFNAHAQLVAANDRLPPLGREALGAVQAEKVSAGIVKIGWRWNPEFASSVVSIDSPEAAEPISLDGGLTLTILSPSDRKLAQLLPVWDQELAKAGLRTTDPDEVERALIDSREVLGDLNVDVLAATPFKIDTTRPNGASIVFIAEFDKRQVLLAADSHPDIIETALRGRGYSETNKLRLDCLKVSHHGSKANTSPALLKIIDCQVFAFSTDGSRHDHPDRETIARILNNDPDRAKTLYFNFRQPNTECWDDDTLKRRWRYECVFPHEGTEGIEFGI</sequence>
<reference evidence="1 2" key="1">
    <citation type="submission" date="2016-08" db="EMBL/GenBank/DDBJ databases">
        <authorList>
            <person name="Seilhamer J.J."/>
        </authorList>
    </citation>
    <scope>NUCLEOTIDE SEQUENCE [LARGE SCALE GENOMIC DNA]</scope>
    <source>
        <strain evidence="1 2">HBR26</strain>
    </source>
</reference>
<dbReference type="PANTHER" id="PTHR30619:SF1">
    <property type="entry name" value="RECOMBINATION PROTEIN 2"/>
    <property type="match status" value="1"/>
</dbReference>
<evidence type="ECO:0008006" key="3">
    <source>
        <dbReference type="Google" id="ProtNLM"/>
    </source>
</evidence>
<gene>
    <name evidence="1" type="ORF">GA0061105_1042</name>
</gene>
<dbReference type="RefSeq" id="WP_245304247.1">
    <property type="nucleotide sequence ID" value="NZ_FMAJ01000004.1"/>
</dbReference>
<dbReference type="Gene3D" id="3.60.15.10">
    <property type="entry name" value="Ribonuclease Z/Hydroxyacylglutathione hydrolase-like"/>
    <property type="match status" value="1"/>
</dbReference>
<evidence type="ECO:0000313" key="2">
    <source>
        <dbReference type="Proteomes" id="UP000198723"/>
    </source>
</evidence>
<proteinExistence type="predicted"/>
<dbReference type="Proteomes" id="UP000198723">
    <property type="component" value="Unassembled WGS sequence"/>
</dbReference>